<accession>A0A1H6JKQ1</accession>
<gene>
    <name evidence="1" type="ORF">SAMN05192561_11270</name>
</gene>
<name>A0A1H6JKQ1_9EURY</name>
<organism evidence="1 2">
    <name type="scientific">Halopenitus malekzadehii</name>
    <dbReference type="NCBI Taxonomy" id="1267564"/>
    <lineage>
        <taxon>Archaea</taxon>
        <taxon>Methanobacteriati</taxon>
        <taxon>Methanobacteriota</taxon>
        <taxon>Stenosarchaea group</taxon>
        <taxon>Halobacteria</taxon>
        <taxon>Halobacteriales</taxon>
        <taxon>Haloferacaceae</taxon>
        <taxon>Halopenitus</taxon>
    </lineage>
</organism>
<dbReference type="Gene3D" id="2.40.50.230">
    <property type="entry name" value="Gp5 N-terminal domain"/>
    <property type="match status" value="1"/>
</dbReference>
<protein>
    <submittedName>
        <fullName evidence="1">Uncharacterized protein</fullName>
    </submittedName>
</protein>
<dbReference type="Proteomes" id="UP000199215">
    <property type="component" value="Unassembled WGS sequence"/>
</dbReference>
<reference evidence="1 2" key="1">
    <citation type="submission" date="2016-10" db="EMBL/GenBank/DDBJ databases">
        <authorList>
            <person name="de Groot N.N."/>
        </authorList>
    </citation>
    <scope>NUCLEOTIDE SEQUENCE [LARGE SCALE GENOMIC DNA]</scope>
    <source>
        <strain evidence="1 2">IBRC-M10418</strain>
    </source>
</reference>
<dbReference type="EMBL" id="FNWU01000012">
    <property type="protein sequence ID" value="SEH61097.1"/>
    <property type="molecule type" value="Genomic_DNA"/>
</dbReference>
<dbReference type="AlphaFoldDB" id="A0A1H6JKQ1"/>
<evidence type="ECO:0000313" key="2">
    <source>
        <dbReference type="Proteomes" id="UP000199215"/>
    </source>
</evidence>
<evidence type="ECO:0000313" key="1">
    <source>
        <dbReference type="EMBL" id="SEH61097.1"/>
    </source>
</evidence>
<dbReference type="RefSeq" id="WP_092817635.1">
    <property type="nucleotide sequence ID" value="NZ_FNWU01000012.1"/>
</dbReference>
<dbReference type="STRING" id="1267564.SAMN05192561_11270"/>
<proteinExistence type="predicted"/>
<dbReference type="OrthoDB" id="350866at2157"/>
<keyword evidence="2" id="KW-1185">Reference proteome</keyword>
<dbReference type="InterPro" id="IPR037026">
    <property type="entry name" value="Vgr_OB-fold_dom_sf"/>
</dbReference>
<sequence>MSGNVDVLRQFVENEIRGIYTITFVRVEEVEESTRRAVVSLKSDSDILIDNVPIASPFAMDGAGMIVPIERGVEGLVLHAQEPLSKQIQQRGEQPVESERRFQLEDAVFFPQLWLDEDNIPEHGSNEYVIDLGENAPTLRLNGESGGFQLVDGSGHGIVSDGQGNFTWHAQSVDVNKGPIE</sequence>